<dbReference type="Pfam" id="PF14526">
    <property type="entry name" value="Cass2"/>
    <property type="match status" value="1"/>
</dbReference>
<evidence type="ECO:0000256" key="1">
    <source>
        <dbReference type="SAM" id="MobiDB-lite"/>
    </source>
</evidence>
<gene>
    <name evidence="3" type="ORF">ISO4_02667</name>
</gene>
<sequence>MATPERSTPERQRQHGKTVAGIQIRTNNDLEMHAEDSRLSRLWEKFDDERLAHSIPDKAAGSPVYGVYTEFDDGLAGDYSVLAGVEVTDEEKVPEEYATVTLEAGDYLVFQGRGRMPDTVMETWGQVWHYFESDDAPERAFLTDYEVFEGGDQVTIYVGVK</sequence>
<dbReference type="PANTHER" id="PTHR36444:SF2">
    <property type="entry name" value="TRANSCRIPTIONAL REGULATOR PROTEIN YOBU-RELATED"/>
    <property type="match status" value="1"/>
</dbReference>
<proteinExistence type="predicted"/>
<dbReference type="SMART" id="SM00871">
    <property type="entry name" value="AraC_E_bind"/>
    <property type="match status" value="1"/>
</dbReference>
<organism evidence="3 4">
    <name type="scientific">Alloalcanivorax venustensis ISO4</name>
    <dbReference type="NCBI Taxonomy" id="1177184"/>
    <lineage>
        <taxon>Bacteria</taxon>
        <taxon>Pseudomonadati</taxon>
        <taxon>Pseudomonadota</taxon>
        <taxon>Gammaproteobacteria</taxon>
        <taxon>Oceanospirillales</taxon>
        <taxon>Alcanivoracaceae</taxon>
        <taxon>Alloalcanivorax</taxon>
    </lineage>
</organism>
<dbReference type="EMBL" id="ARXR01000029">
    <property type="protein sequence ID" value="MBF5054065.1"/>
    <property type="molecule type" value="Genomic_DNA"/>
</dbReference>
<dbReference type="InterPro" id="IPR053182">
    <property type="entry name" value="YobU-like_regulator"/>
</dbReference>
<comment type="caution">
    <text evidence="3">The sequence shown here is derived from an EMBL/GenBank/DDBJ whole genome shotgun (WGS) entry which is preliminary data.</text>
</comment>
<dbReference type="InterPro" id="IPR011256">
    <property type="entry name" value="Reg_factor_effector_dom_sf"/>
</dbReference>
<evidence type="ECO:0000313" key="3">
    <source>
        <dbReference type="EMBL" id="MBF5054065.1"/>
    </source>
</evidence>
<dbReference type="SUPFAM" id="SSF55136">
    <property type="entry name" value="Probable bacterial effector-binding domain"/>
    <property type="match status" value="1"/>
</dbReference>
<feature type="domain" description="AraC effector-binding" evidence="2">
    <location>
        <begin position="7"/>
        <end position="161"/>
    </location>
</feature>
<evidence type="ECO:0000259" key="2">
    <source>
        <dbReference type="SMART" id="SM00871"/>
    </source>
</evidence>
<accession>A0ABS0AIV5</accession>
<keyword evidence="4" id="KW-1185">Reference proteome</keyword>
<dbReference type="InterPro" id="IPR010499">
    <property type="entry name" value="AraC_E-bd"/>
</dbReference>
<dbReference type="InterPro" id="IPR029441">
    <property type="entry name" value="Cass2"/>
</dbReference>
<protein>
    <submittedName>
        <fullName evidence="3">Transcription activator, effector binding domain-containing protein</fullName>
    </submittedName>
</protein>
<feature type="region of interest" description="Disordered" evidence="1">
    <location>
        <begin position="1"/>
        <end position="27"/>
    </location>
</feature>
<name>A0ABS0AIV5_9GAMM</name>
<dbReference type="Gene3D" id="3.20.80.10">
    <property type="entry name" value="Regulatory factor, effector binding domain"/>
    <property type="match status" value="1"/>
</dbReference>
<reference evidence="3 4" key="1">
    <citation type="submission" date="2012-09" db="EMBL/GenBank/DDBJ databases">
        <title>Genome Sequence of alkane-degrading Bacterium Alcanivorax venustensis ISO4.</title>
        <authorList>
            <person name="Lai Q."/>
            <person name="Shao Z."/>
        </authorList>
    </citation>
    <scope>NUCLEOTIDE SEQUENCE [LARGE SCALE GENOMIC DNA]</scope>
    <source>
        <strain evidence="3 4">ISO4</strain>
    </source>
</reference>
<evidence type="ECO:0000313" key="4">
    <source>
        <dbReference type="Proteomes" id="UP000644441"/>
    </source>
</evidence>
<dbReference type="Proteomes" id="UP000644441">
    <property type="component" value="Unassembled WGS sequence"/>
</dbReference>
<dbReference type="PANTHER" id="PTHR36444">
    <property type="entry name" value="TRANSCRIPTIONAL REGULATOR PROTEIN YOBU-RELATED"/>
    <property type="match status" value="1"/>
</dbReference>
<dbReference type="RefSeq" id="WP_142949691.1">
    <property type="nucleotide sequence ID" value="NZ_ARXR01000029.1"/>
</dbReference>